<organism evidence="3 4">
    <name type="scientific">Riccia sorocarpa</name>
    <dbReference type="NCBI Taxonomy" id="122646"/>
    <lineage>
        <taxon>Eukaryota</taxon>
        <taxon>Viridiplantae</taxon>
        <taxon>Streptophyta</taxon>
        <taxon>Embryophyta</taxon>
        <taxon>Marchantiophyta</taxon>
        <taxon>Marchantiopsida</taxon>
        <taxon>Marchantiidae</taxon>
        <taxon>Marchantiales</taxon>
        <taxon>Ricciaceae</taxon>
        <taxon>Riccia</taxon>
    </lineage>
</organism>
<dbReference type="FunFam" id="1.20.1280.50:FF:000008">
    <property type="entry name" value="F-box only protein 6"/>
    <property type="match status" value="1"/>
</dbReference>
<feature type="domain" description="F-box" evidence="2">
    <location>
        <begin position="80"/>
        <end position="125"/>
    </location>
</feature>
<dbReference type="SMART" id="SM00256">
    <property type="entry name" value="FBOX"/>
    <property type="match status" value="1"/>
</dbReference>
<gene>
    <name evidence="3" type="ORF">R1sor_008272</name>
</gene>
<dbReference type="Pfam" id="PF00646">
    <property type="entry name" value="F-box"/>
    <property type="match status" value="1"/>
</dbReference>
<evidence type="ECO:0000313" key="3">
    <source>
        <dbReference type="EMBL" id="KAL3694621.1"/>
    </source>
</evidence>
<evidence type="ECO:0000259" key="2">
    <source>
        <dbReference type="PROSITE" id="PS50181"/>
    </source>
</evidence>
<keyword evidence="4" id="KW-1185">Reference proteome</keyword>
<name>A0ABD3HUJ9_9MARC</name>
<evidence type="ECO:0000313" key="4">
    <source>
        <dbReference type="Proteomes" id="UP001633002"/>
    </source>
</evidence>
<keyword evidence="1" id="KW-0677">Repeat</keyword>
<dbReference type="Gene3D" id="2.120.10.80">
    <property type="entry name" value="Kelch-type beta propeller"/>
    <property type="match status" value="1"/>
</dbReference>
<dbReference type="PROSITE" id="PS50181">
    <property type="entry name" value="FBOX"/>
    <property type="match status" value="1"/>
</dbReference>
<dbReference type="Gene3D" id="1.20.1280.50">
    <property type="match status" value="1"/>
</dbReference>
<comment type="caution">
    <text evidence="3">The sequence shown here is derived from an EMBL/GenBank/DDBJ whole genome shotgun (WGS) entry which is preliminary data.</text>
</comment>
<dbReference type="InterPro" id="IPR050796">
    <property type="entry name" value="SCF_F-box_component"/>
</dbReference>
<dbReference type="InterPro" id="IPR036047">
    <property type="entry name" value="F-box-like_dom_sf"/>
</dbReference>
<sequence>MTLAPDELVPVYSLVLFHFVNPHRQAVRRLAGIECHQSYSKRLKRSSSSVGISVVYTLKMGKKKVNLPQRNSEVLTSLDNSIWQGLPEDLIDRVLASLPLITLFRIRCVCRKWNSMINSPVFLELCSQVRSRESYFLLFPTLGEETVCSAFDTSIRRWQKMPSLGFLPPHVKYVDSAASGLLLFSVGSQTQSLSLYVCNPMTKRWKQLPPVMQKRTPIVRHLVVDRKLRRYKIILAGNIDLTYPESQRNPCTSTAVYDSTCERWFKCGKLPFDVDLNWSSVYSDGILFCVANLVASSTLVLATFDVQRGTWSEGFYEFPDVVSLAQVVEFQGGIYAVCEVYRLDDLKSIYILKLNLETRLWTQISVLPRVFLRDFRVVCEEESFNSIVLEGKIFLTSFRGMQVLVFDIPLRSWSWLTPCDHFTSFDHRAAGFAFEPCLHISP</sequence>
<protein>
    <recommendedName>
        <fullName evidence="2">F-box domain-containing protein</fullName>
    </recommendedName>
</protein>
<dbReference type="Proteomes" id="UP001633002">
    <property type="component" value="Unassembled WGS sequence"/>
</dbReference>
<dbReference type="AlphaFoldDB" id="A0ABD3HUJ9"/>
<dbReference type="CDD" id="cd22157">
    <property type="entry name" value="F-box_AtFBW1-like"/>
    <property type="match status" value="1"/>
</dbReference>
<reference evidence="3 4" key="1">
    <citation type="submission" date="2024-09" db="EMBL/GenBank/DDBJ databases">
        <title>Chromosome-scale assembly of Riccia sorocarpa.</title>
        <authorList>
            <person name="Paukszto L."/>
        </authorList>
    </citation>
    <scope>NUCLEOTIDE SEQUENCE [LARGE SCALE GENOMIC DNA]</scope>
    <source>
        <strain evidence="3">LP-2024</strain>
        <tissue evidence="3">Aerial parts of the thallus</tissue>
    </source>
</reference>
<dbReference type="InterPro" id="IPR015915">
    <property type="entry name" value="Kelch-typ_b-propeller"/>
</dbReference>
<accession>A0ABD3HUJ9</accession>
<dbReference type="InterPro" id="IPR001810">
    <property type="entry name" value="F-box_dom"/>
</dbReference>
<dbReference type="PANTHER" id="PTHR31672">
    <property type="entry name" value="BNACNNG10540D PROTEIN"/>
    <property type="match status" value="1"/>
</dbReference>
<dbReference type="PANTHER" id="PTHR31672:SF2">
    <property type="entry name" value="F-BOX DOMAIN-CONTAINING PROTEIN"/>
    <property type="match status" value="1"/>
</dbReference>
<dbReference type="EMBL" id="JBJQOH010000003">
    <property type="protein sequence ID" value="KAL3694621.1"/>
    <property type="molecule type" value="Genomic_DNA"/>
</dbReference>
<proteinExistence type="predicted"/>
<dbReference type="SUPFAM" id="SSF117281">
    <property type="entry name" value="Kelch motif"/>
    <property type="match status" value="1"/>
</dbReference>
<dbReference type="SUPFAM" id="SSF81383">
    <property type="entry name" value="F-box domain"/>
    <property type="match status" value="1"/>
</dbReference>
<evidence type="ECO:0000256" key="1">
    <source>
        <dbReference type="ARBA" id="ARBA00022737"/>
    </source>
</evidence>